<dbReference type="InterPro" id="IPR011009">
    <property type="entry name" value="Kinase-like_dom_sf"/>
</dbReference>
<dbReference type="GO" id="GO:0050321">
    <property type="term" value="F:tau-protein kinase activity"/>
    <property type="evidence" value="ECO:0007669"/>
    <property type="project" value="TreeGrafter"/>
</dbReference>
<reference evidence="10 11" key="1">
    <citation type="submission" date="2022-11" db="EMBL/GenBank/DDBJ databases">
        <title>Whole genome sequence of Eschrichtius robustus ER-17-0199.</title>
        <authorList>
            <person name="Bruniche-Olsen A."/>
            <person name="Black A.N."/>
            <person name="Fields C.J."/>
            <person name="Walden K."/>
            <person name="Dewoody J.A."/>
        </authorList>
    </citation>
    <scope>NUCLEOTIDE SEQUENCE [LARGE SCALE GENOMIC DNA]</scope>
    <source>
        <strain evidence="10">ER-17-0199</strain>
        <tissue evidence="10">Blubber</tissue>
    </source>
</reference>
<keyword evidence="6" id="KW-0067">ATP-binding</keyword>
<dbReference type="EC" id="2.7.11.1" evidence="1"/>
<comment type="catalytic activity">
    <reaction evidence="8">
        <text>L-seryl-[protein] + ATP = O-phospho-L-seryl-[protein] + ADP + H(+)</text>
        <dbReference type="Rhea" id="RHEA:17989"/>
        <dbReference type="Rhea" id="RHEA-COMP:9863"/>
        <dbReference type="Rhea" id="RHEA-COMP:11604"/>
        <dbReference type="ChEBI" id="CHEBI:15378"/>
        <dbReference type="ChEBI" id="CHEBI:29999"/>
        <dbReference type="ChEBI" id="CHEBI:30616"/>
        <dbReference type="ChEBI" id="CHEBI:83421"/>
        <dbReference type="ChEBI" id="CHEBI:456216"/>
        <dbReference type="EC" id="2.7.11.1"/>
    </reaction>
</comment>
<dbReference type="Proteomes" id="UP001159641">
    <property type="component" value="Unassembled WGS sequence"/>
</dbReference>
<evidence type="ECO:0000256" key="2">
    <source>
        <dbReference type="ARBA" id="ARBA00022527"/>
    </source>
</evidence>
<dbReference type="FunFam" id="3.30.200.20:FF:000003">
    <property type="entry name" value="Non-specific serine/threonine protein kinase"/>
    <property type="match status" value="1"/>
</dbReference>
<keyword evidence="2" id="KW-0723">Serine/threonine-protein kinase</keyword>
<gene>
    <name evidence="10" type="ORF">J1605_010406</name>
</gene>
<evidence type="ECO:0000256" key="5">
    <source>
        <dbReference type="ARBA" id="ARBA00022777"/>
    </source>
</evidence>
<keyword evidence="3" id="KW-0808">Transferase</keyword>
<keyword evidence="4" id="KW-0547">Nucleotide-binding</keyword>
<sequence>MMQGPKDISADEEAHIDDYEILHTIGEGNISKVKLAWHILTGTEVAIKVIKKSQQSSSSFLRLFWEVHIMKGLNHPYTVQLLEHCHQMGIMHQDLKPGNLPFDAKMNMKITDFGLSNECNKCDKLDIFCGSPIHAAPELFLGQNYATPLVDERSLGVVLYFMVTESLSFGGENFWELGSKP</sequence>
<dbReference type="SMART" id="SM00220">
    <property type="entry name" value="S_TKc"/>
    <property type="match status" value="1"/>
</dbReference>
<dbReference type="PROSITE" id="PS50011">
    <property type="entry name" value="PROTEIN_KINASE_DOM"/>
    <property type="match status" value="1"/>
</dbReference>
<dbReference type="PANTHER" id="PTHR24346">
    <property type="entry name" value="MAP/MICROTUBULE AFFINITY-REGULATING KINASE"/>
    <property type="match status" value="1"/>
</dbReference>
<evidence type="ECO:0000256" key="4">
    <source>
        <dbReference type="ARBA" id="ARBA00022741"/>
    </source>
</evidence>
<dbReference type="EMBL" id="JAIQCJ010002128">
    <property type="protein sequence ID" value="KAJ8782145.1"/>
    <property type="molecule type" value="Genomic_DNA"/>
</dbReference>
<dbReference type="GO" id="GO:0005524">
    <property type="term" value="F:ATP binding"/>
    <property type="evidence" value="ECO:0007669"/>
    <property type="project" value="UniProtKB-KW"/>
</dbReference>
<name>A0AB34GUI9_ESCRO</name>
<dbReference type="PANTHER" id="PTHR24346:SF56">
    <property type="entry name" value="SERINE_THREONINE-PROTEIN KINASE MARK2"/>
    <property type="match status" value="1"/>
</dbReference>
<comment type="catalytic activity">
    <reaction evidence="7">
        <text>L-threonyl-[protein] + ATP = O-phospho-L-threonyl-[protein] + ADP + H(+)</text>
        <dbReference type="Rhea" id="RHEA:46608"/>
        <dbReference type="Rhea" id="RHEA-COMP:11060"/>
        <dbReference type="Rhea" id="RHEA-COMP:11605"/>
        <dbReference type="ChEBI" id="CHEBI:15378"/>
        <dbReference type="ChEBI" id="CHEBI:30013"/>
        <dbReference type="ChEBI" id="CHEBI:30616"/>
        <dbReference type="ChEBI" id="CHEBI:61977"/>
        <dbReference type="ChEBI" id="CHEBI:456216"/>
        <dbReference type="EC" id="2.7.11.1"/>
    </reaction>
</comment>
<organism evidence="10 11">
    <name type="scientific">Eschrichtius robustus</name>
    <name type="common">California gray whale</name>
    <name type="synonym">Eschrichtius gibbosus</name>
    <dbReference type="NCBI Taxonomy" id="9764"/>
    <lineage>
        <taxon>Eukaryota</taxon>
        <taxon>Metazoa</taxon>
        <taxon>Chordata</taxon>
        <taxon>Craniata</taxon>
        <taxon>Vertebrata</taxon>
        <taxon>Euteleostomi</taxon>
        <taxon>Mammalia</taxon>
        <taxon>Eutheria</taxon>
        <taxon>Laurasiatheria</taxon>
        <taxon>Artiodactyla</taxon>
        <taxon>Whippomorpha</taxon>
        <taxon>Cetacea</taxon>
        <taxon>Mysticeti</taxon>
        <taxon>Eschrichtiidae</taxon>
        <taxon>Eschrichtius</taxon>
    </lineage>
</organism>
<evidence type="ECO:0000313" key="11">
    <source>
        <dbReference type="Proteomes" id="UP001159641"/>
    </source>
</evidence>
<proteinExistence type="predicted"/>
<dbReference type="AlphaFoldDB" id="A0AB34GUI9"/>
<evidence type="ECO:0000256" key="3">
    <source>
        <dbReference type="ARBA" id="ARBA00022679"/>
    </source>
</evidence>
<accession>A0AB34GUI9</accession>
<evidence type="ECO:0000256" key="7">
    <source>
        <dbReference type="ARBA" id="ARBA00047899"/>
    </source>
</evidence>
<evidence type="ECO:0000256" key="1">
    <source>
        <dbReference type="ARBA" id="ARBA00012513"/>
    </source>
</evidence>
<evidence type="ECO:0000259" key="9">
    <source>
        <dbReference type="PROSITE" id="PS50011"/>
    </source>
</evidence>
<keyword evidence="11" id="KW-1185">Reference proteome</keyword>
<comment type="caution">
    <text evidence="10">The sequence shown here is derived from an EMBL/GenBank/DDBJ whole genome shotgun (WGS) entry which is preliminary data.</text>
</comment>
<dbReference type="Pfam" id="PF00069">
    <property type="entry name" value="Pkinase"/>
    <property type="match status" value="1"/>
</dbReference>
<dbReference type="GO" id="GO:0035556">
    <property type="term" value="P:intracellular signal transduction"/>
    <property type="evidence" value="ECO:0007669"/>
    <property type="project" value="TreeGrafter"/>
</dbReference>
<evidence type="ECO:0000313" key="10">
    <source>
        <dbReference type="EMBL" id="KAJ8782145.1"/>
    </source>
</evidence>
<evidence type="ECO:0000256" key="8">
    <source>
        <dbReference type="ARBA" id="ARBA00048679"/>
    </source>
</evidence>
<evidence type="ECO:0000256" key="6">
    <source>
        <dbReference type="ARBA" id="ARBA00022840"/>
    </source>
</evidence>
<feature type="domain" description="Protein kinase" evidence="9">
    <location>
        <begin position="1"/>
        <end position="181"/>
    </location>
</feature>
<dbReference type="Gene3D" id="1.10.510.10">
    <property type="entry name" value="Transferase(Phosphotransferase) domain 1"/>
    <property type="match status" value="2"/>
</dbReference>
<dbReference type="GO" id="GO:0000226">
    <property type="term" value="P:microtubule cytoskeleton organization"/>
    <property type="evidence" value="ECO:0007669"/>
    <property type="project" value="TreeGrafter"/>
</dbReference>
<dbReference type="SUPFAM" id="SSF56112">
    <property type="entry name" value="Protein kinase-like (PK-like)"/>
    <property type="match status" value="1"/>
</dbReference>
<dbReference type="GO" id="GO:0005737">
    <property type="term" value="C:cytoplasm"/>
    <property type="evidence" value="ECO:0007669"/>
    <property type="project" value="TreeGrafter"/>
</dbReference>
<dbReference type="InterPro" id="IPR000719">
    <property type="entry name" value="Prot_kinase_dom"/>
</dbReference>
<keyword evidence="5" id="KW-0418">Kinase</keyword>
<protein>
    <recommendedName>
        <fullName evidence="1">non-specific serine/threonine protein kinase</fullName>
        <ecNumber evidence="1">2.7.11.1</ecNumber>
    </recommendedName>
</protein>